<dbReference type="AlphaFoldDB" id="A0ABD5TYR8"/>
<comment type="caution">
    <text evidence="2">The sequence shown here is derived from an EMBL/GenBank/DDBJ whole genome shotgun (WGS) entry which is preliminary data.</text>
</comment>
<name>A0ABD5TYR8_9EURY</name>
<dbReference type="Proteomes" id="UP001596408">
    <property type="component" value="Unassembled WGS sequence"/>
</dbReference>
<reference evidence="2 3" key="1">
    <citation type="journal article" date="2019" name="Int. J. Syst. Evol. Microbiol.">
        <title>The Global Catalogue of Microorganisms (GCM) 10K type strain sequencing project: providing services to taxonomists for standard genome sequencing and annotation.</title>
        <authorList>
            <consortium name="The Broad Institute Genomics Platform"/>
            <consortium name="The Broad Institute Genome Sequencing Center for Infectious Disease"/>
            <person name="Wu L."/>
            <person name="Ma J."/>
        </authorList>
    </citation>
    <scope>NUCLEOTIDE SEQUENCE [LARGE SCALE GENOMIC DNA]</scope>
    <source>
        <strain evidence="2 3">YIM 94188</strain>
    </source>
</reference>
<evidence type="ECO:0000313" key="3">
    <source>
        <dbReference type="Proteomes" id="UP001596408"/>
    </source>
</evidence>
<keyword evidence="3" id="KW-1185">Reference proteome</keyword>
<dbReference type="RefSeq" id="WP_379692021.1">
    <property type="nucleotide sequence ID" value="NZ_JBHSXH010000004.1"/>
</dbReference>
<evidence type="ECO:0000313" key="2">
    <source>
        <dbReference type="EMBL" id="MFC6823577.1"/>
    </source>
</evidence>
<accession>A0ABD5TYR8</accession>
<feature type="region of interest" description="Disordered" evidence="1">
    <location>
        <begin position="92"/>
        <end position="113"/>
    </location>
</feature>
<gene>
    <name evidence="2" type="ORF">ACFQEV_00955</name>
</gene>
<dbReference type="EMBL" id="JBHSXH010000004">
    <property type="protein sequence ID" value="MFC6823577.1"/>
    <property type="molecule type" value="Genomic_DNA"/>
</dbReference>
<evidence type="ECO:0000256" key="1">
    <source>
        <dbReference type="SAM" id="MobiDB-lite"/>
    </source>
</evidence>
<protein>
    <submittedName>
        <fullName evidence="2">Uncharacterized protein</fullName>
    </submittedName>
</protein>
<feature type="region of interest" description="Disordered" evidence="1">
    <location>
        <begin position="1"/>
        <end position="30"/>
    </location>
</feature>
<sequence length="113" mass="11834">MNASRSSTERRRNAAPPSSFARASSTATASLHSRPIRVVVLEATGGVRLDELGRPLDRGGIEDLGERDERPDRLIESRFLAATLGAVVVDGVDGDATDTDPGGCESGNGVSTR</sequence>
<feature type="compositionally biased region" description="Low complexity" evidence="1">
    <location>
        <begin position="14"/>
        <end position="30"/>
    </location>
</feature>
<proteinExistence type="predicted"/>
<organism evidence="2 3">
    <name type="scientific">Halopelagius fulvigenes</name>
    <dbReference type="NCBI Taxonomy" id="1198324"/>
    <lineage>
        <taxon>Archaea</taxon>
        <taxon>Methanobacteriati</taxon>
        <taxon>Methanobacteriota</taxon>
        <taxon>Stenosarchaea group</taxon>
        <taxon>Halobacteria</taxon>
        <taxon>Halobacteriales</taxon>
        <taxon>Haloferacaceae</taxon>
    </lineage>
</organism>